<dbReference type="CDD" id="cd00564">
    <property type="entry name" value="TMP_TenI"/>
    <property type="match status" value="1"/>
</dbReference>
<dbReference type="Gene3D" id="3.20.20.70">
    <property type="entry name" value="Aldolase class I"/>
    <property type="match status" value="1"/>
</dbReference>
<evidence type="ECO:0000259" key="3">
    <source>
        <dbReference type="Pfam" id="PF02581"/>
    </source>
</evidence>
<name>A0ABY2DY53_9FLAO</name>
<gene>
    <name evidence="4" type="ORF">E0I61_04000</name>
</gene>
<reference evidence="4 5" key="1">
    <citation type="submission" date="2019-03" db="EMBL/GenBank/DDBJ databases">
        <title>Novel species of Flavobacterium.</title>
        <authorList>
            <person name="Liu Q."/>
            <person name="Xin Y.-H."/>
        </authorList>
    </citation>
    <scope>NUCLEOTIDE SEQUENCE [LARGE SCALE GENOMIC DNA]</scope>
    <source>
        <strain evidence="4 5">LB2P22</strain>
    </source>
</reference>
<evidence type="ECO:0000313" key="4">
    <source>
        <dbReference type="EMBL" id="TDE31877.1"/>
    </source>
</evidence>
<evidence type="ECO:0000256" key="1">
    <source>
        <dbReference type="ARBA" id="ARBA00004948"/>
    </source>
</evidence>
<proteinExistence type="predicted"/>
<dbReference type="Proteomes" id="UP000294685">
    <property type="component" value="Unassembled WGS sequence"/>
</dbReference>
<dbReference type="Pfam" id="PF02581">
    <property type="entry name" value="TMP-TENI"/>
    <property type="match status" value="1"/>
</dbReference>
<accession>A0ABY2DY53</accession>
<feature type="domain" description="Thiamine phosphate synthase/TenI" evidence="3">
    <location>
        <begin position="13"/>
        <end position="192"/>
    </location>
</feature>
<dbReference type="EMBL" id="SMLH01000001">
    <property type="protein sequence ID" value="TDE31877.1"/>
    <property type="molecule type" value="Genomic_DNA"/>
</dbReference>
<comment type="caution">
    <text evidence="4">The sequence shown here is derived from an EMBL/GenBank/DDBJ whole genome shotgun (WGS) entry which is preliminary data.</text>
</comment>
<dbReference type="InterPro" id="IPR036206">
    <property type="entry name" value="ThiamineP_synth_sf"/>
</dbReference>
<keyword evidence="5" id="KW-1185">Reference proteome</keyword>
<protein>
    <submittedName>
        <fullName evidence="4">Thiamine phosphate synthase</fullName>
    </submittedName>
</protein>
<comment type="pathway">
    <text evidence="1">Cofactor biosynthesis; thiamine diphosphate biosynthesis.</text>
</comment>
<evidence type="ECO:0000256" key="2">
    <source>
        <dbReference type="ARBA" id="ARBA00022977"/>
    </source>
</evidence>
<organism evidence="4 5">
    <name type="scientific">Flavobacterium ranwuense</name>
    <dbReference type="NCBI Taxonomy" id="2541725"/>
    <lineage>
        <taxon>Bacteria</taxon>
        <taxon>Pseudomonadati</taxon>
        <taxon>Bacteroidota</taxon>
        <taxon>Flavobacteriia</taxon>
        <taxon>Flavobacteriales</taxon>
        <taxon>Flavobacteriaceae</taxon>
        <taxon>Flavobacterium</taxon>
    </lineage>
</organism>
<evidence type="ECO:0000313" key="5">
    <source>
        <dbReference type="Proteomes" id="UP000294685"/>
    </source>
</evidence>
<dbReference type="RefSeq" id="WP_132069557.1">
    <property type="nucleotide sequence ID" value="NZ_SMLH01000001.1"/>
</dbReference>
<sequence>MIIISNPISVPNEINDIHSLFAEGLMLFHVRKPDFSEAEMKAFLSEIGLEFRSQLVLHSQHHLAEEFGIKRIHFTEKMRNGVINTPARFSKPSRSSENKIFNELREKGFHLSTSVHSMEDFNTLNNVFEYAFLSPVFDSISKPNYASKTNHFEAIIQRTNFSTKLVALGGISPDNIQQTLKYGFDKAALLGTIWNSNNPIENFKICQQIAHSF</sequence>
<dbReference type="InterPro" id="IPR022998">
    <property type="entry name" value="ThiamineP_synth_TenI"/>
</dbReference>
<dbReference type="PANTHER" id="PTHR20857:SF15">
    <property type="entry name" value="THIAMINE-PHOSPHATE SYNTHASE"/>
    <property type="match status" value="1"/>
</dbReference>
<dbReference type="SUPFAM" id="SSF51391">
    <property type="entry name" value="Thiamin phosphate synthase"/>
    <property type="match status" value="1"/>
</dbReference>
<dbReference type="InterPro" id="IPR013785">
    <property type="entry name" value="Aldolase_TIM"/>
</dbReference>
<dbReference type="PANTHER" id="PTHR20857">
    <property type="entry name" value="THIAMINE-PHOSPHATE PYROPHOSPHORYLASE"/>
    <property type="match status" value="1"/>
</dbReference>
<keyword evidence="2" id="KW-0784">Thiamine biosynthesis</keyword>